<sequence length="132" mass="15007">MSTLLRDTLTEVKKGNLSVQEACYYLLGMPVSNANRTTLFVNTVEPEKRVSTLKSEDVLKTMDPDSTDILCRGLLDHYTNRPDCLEDLCLAEFATMYNYKGQEQRVNMTMIREKIETPTPTKSLSYRVTGSL</sequence>
<dbReference type="EMBL" id="JACVVK020000266">
    <property type="protein sequence ID" value="KAK7481171.1"/>
    <property type="molecule type" value="Genomic_DNA"/>
</dbReference>
<gene>
    <name evidence="1" type="ORF">BaRGS_00027604</name>
</gene>
<comment type="caution">
    <text evidence="1">The sequence shown here is derived from an EMBL/GenBank/DDBJ whole genome shotgun (WGS) entry which is preliminary data.</text>
</comment>
<proteinExistence type="predicted"/>
<dbReference type="InterPro" id="IPR051055">
    <property type="entry name" value="PIF1_helicase"/>
</dbReference>
<dbReference type="PANTHER" id="PTHR47642">
    <property type="entry name" value="ATP-DEPENDENT DNA HELICASE"/>
    <property type="match status" value="1"/>
</dbReference>
<organism evidence="1 2">
    <name type="scientific">Batillaria attramentaria</name>
    <dbReference type="NCBI Taxonomy" id="370345"/>
    <lineage>
        <taxon>Eukaryota</taxon>
        <taxon>Metazoa</taxon>
        <taxon>Spiralia</taxon>
        <taxon>Lophotrochozoa</taxon>
        <taxon>Mollusca</taxon>
        <taxon>Gastropoda</taxon>
        <taxon>Caenogastropoda</taxon>
        <taxon>Sorbeoconcha</taxon>
        <taxon>Cerithioidea</taxon>
        <taxon>Batillariidae</taxon>
        <taxon>Batillaria</taxon>
    </lineage>
</organism>
<reference evidence="1 2" key="1">
    <citation type="journal article" date="2023" name="Sci. Data">
        <title>Genome assembly of the Korean intertidal mud-creeper Batillaria attramentaria.</title>
        <authorList>
            <person name="Patra A.K."/>
            <person name="Ho P.T."/>
            <person name="Jun S."/>
            <person name="Lee S.J."/>
            <person name="Kim Y."/>
            <person name="Won Y.J."/>
        </authorList>
    </citation>
    <scope>NUCLEOTIDE SEQUENCE [LARGE SCALE GENOMIC DNA]</scope>
    <source>
        <strain evidence="1">Wonlab-2016</strain>
    </source>
</reference>
<dbReference type="PANTHER" id="PTHR47642:SF8">
    <property type="entry name" value="ATP-DEPENDENT DNA HELICASE"/>
    <property type="match status" value="1"/>
</dbReference>
<dbReference type="AlphaFoldDB" id="A0ABD0K2Q7"/>
<keyword evidence="2" id="KW-1185">Reference proteome</keyword>
<dbReference type="Proteomes" id="UP001519460">
    <property type="component" value="Unassembled WGS sequence"/>
</dbReference>
<accession>A0ABD0K2Q7</accession>
<name>A0ABD0K2Q7_9CAEN</name>
<protein>
    <submittedName>
        <fullName evidence="1">Uncharacterized protein</fullName>
    </submittedName>
</protein>
<evidence type="ECO:0000313" key="1">
    <source>
        <dbReference type="EMBL" id="KAK7481171.1"/>
    </source>
</evidence>
<evidence type="ECO:0000313" key="2">
    <source>
        <dbReference type="Proteomes" id="UP001519460"/>
    </source>
</evidence>